<comment type="caution">
    <text evidence="3">The sequence shown here is derived from an EMBL/GenBank/DDBJ whole genome shotgun (WGS) entry which is preliminary data.</text>
</comment>
<evidence type="ECO:0000313" key="3">
    <source>
        <dbReference type="EMBL" id="GCE39585.1"/>
    </source>
</evidence>
<evidence type="ECO:0000256" key="1">
    <source>
        <dbReference type="SAM" id="MobiDB-lite"/>
    </source>
</evidence>
<feature type="chain" id="PRO_5019007762" description="Secreted protein" evidence="2">
    <location>
        <begin position="26"/>
        <end position="100"/>
    </location>
</feature>
<dbReference type="AlphaFoldDB" id="A0A402C7H8"/>
<gene>
    <name evidence="3" type="ORF">Rhow_003109</name>
</gene>
<reference evidence="3 4" key="1">
    <citation type="submission" date="2018-11" db="EMBL/GenBank/DDBJ databases">
        <title>Microbial catabolism of amino acid.</title>
        <authorList>
            <person name="Hibi M."/>
            <person name="Ogawa J."/>
        </authorList>
    </citation>
    <scope>NUCLEOTIDE SEQUENCE [LARGE SCALE GENOMIC DNA]</scope>
    <source>
        <strain evidence="3 4">C31-06</strain>
    </source>
</reference>
<feature type="compositionally biased region" description="Low complexity" evidence="1">
    <location>
        <begin position="41"/>
        <end position="50"/>
    </location>
</feature>
<sequence length="100" mass="10288">MIRSTLATVTAAVTITVLGPALAHADILTSNDSEPHQVTTYDGGSYDSGSGPRGSVTHGILELDGVTHVRAVVAYDGDGNPIWKWVPIGSGPAPAVVFHP</sequence>
<name>A0A402C7H8_RHOWR</name>
<evidence type="ECO:0008006" key="5">
    <source>
        <dbReference type="Google" id="ProtNLM"/>
    </source>
</evidence>
<dbReference type="Proteomes" id="UP000287519">
    <property type="component" value="Unassembled WGS sequence"/>
</dbReference>
<protein>
    <recommendedName>
        <fullName evidence="5">Secreted protein</fullName>
    </recommendedName>
</protein>
<accession>A0A402C7H8</accession>
<keyword evidence="4" id="KW-1185">Reference proteome</keyword>
<keyword evidence="2" id="KW-0732">Signal</keyword>
<feature type="signal peptide" evidence="2">
    <location>
        <begin position="1"/>
        <end position="25"/>
    </location>
</feature>
<organism evidence="3 4">
    <name type="scientific">Rhodococcus wratislaviensis</name>
    <name type="common">Tsukamurella wratislaviensis</name>
    <dbReference type="NCBI Taxonomy" id="44752"/>
    <lineage>
        <taxon>Bacteria</taxon>
        <taxon>Bacillati</taxon>
        <taxon>Actinomycetota</taxon>
        <taxon>Actinomycetes</taxon>
        <taxon>Mycobacteriales</taxon>
        <taxon>Nocardiaceae</taxon>
        <taxon>Rhodococcus</taxon>
    </lineage>
</organism>
<proteinExistence type="predicted"/>
<feature type="region of interest" description="Disordered" evidence="1">
    <location>
        <begin position="33"/>
        <end position="54"/>
    </location>
</feature>
<evidence type="ECO:0000313" key="4">
    <source>
        <dbReference type="Proteomes" id="UP000287519"/>
    </source>
</evidence>
<evidence type="ECO:0000256" key="2">
    <source>
        <dbReference type="SAM" id="SignalP"/>
    </source>
</evidence>
<dbReference type="EMBL" id="BHYM01000028">
    <property type="protein sequence ID" value="GCE39585.1"/>
    <property type="molecule type" value="Genomic_DNA"/>
</dbReference>